<dbReference type="Proteomes" id="UP001207408">
    <property type="component" value="Unassembled WGS sequence"/>
</dbReference>
<keyword evidence="3" id="KW-1185">Reference proteome</keyword>
<evidence type="ECO:0000313" key="2">
    <source>
        <dbReference type="EMBL" id="MCW3804463.1"/>
    </source>
</evidence>
<dbReference type="InterPro" id="IPR013783">
    <property type="entry name" value="Ig-like_fold"/>
</dbReference>
<dbReference type="CDD" id="cd00603">
    <property type="entry name" value="IPT_PCSR"/>
    <property type="match status" value="1"/>
</dbReference>
<evidence type="ECO:0000313" key="3">
    <source>
        <dbReference type="Proteomes" id="UP001207408"/>
    </source>
</evidence>
<dbReference type="InterPro" id="IPR014756">
    <property type="entry name" value="Ig_E-set"/>
</dbReference>
<accession>A0AAE3MB40</accession>
<dbReference type="PANTHER" id="PTHR13833">
    <property type="match status" value="1"/>
</dbReference>
<dbReference type="InterPro" id="IPR011044">
    <property type="entry name" value="Quino_amine_DH_bsu"/>
</dbReference>
<evidence type="ECO:0000259" key="1">
    <source>
        <dbReference type="Pfam" id="PF01833"/>
    </source>
</evidence>
<protein>
    <submittedName>
        <fullName evidence="2">IPT/TIG domain-containing protein</fullName>
    </submittedName>
</protein>
<sequence length="474" mass="53383">MKDLLTQSHKVVCWITVALTFCLGSCKDDTIETPEQSYDPSRAVEVTDFIPKSGGANEQMVIYGNNFGSDASIVHVSIGGEEATIIGVKNDVLYCLIPRQADEGSIKIQVGEGDNLSAVATLDEKLDYIKRTLVSTLCGEVDEEGEYDVKDGTFDDCGGFFNPSWFTFDPKRPNLLYMAQDGNDGGDVRLLDLEAETVTTPITRAMGNWGRMRSINWTMDGEYMIISNDQGNENGISTSILSRTNYFQDPQILTSYKQCNGAAIHPVNGELYFNSYEKGQFYRFDMETYFDRGLGIKDYEELFKIQDNAWEFNIRIHPSGDYAYIVVINQHYILRTDYNWETKRFTSPFVVCGEARSAAWVDGAGTSARLNNPYQGVFVKNDNYVAQGKEDVYDFYFTERGNHDIRILSPEGRVTTYAGRGSENVNSDAFGYIDGGLRDEARFNRPEALAYDETNKIFYIGDCNNHVIRTIVVD</sequence>
<dbReference type="RefSeq" id="WP_301197684.1">
    <property type="nucleotide sequence ID" value="NZ_JAPDPI010000003.1"/>
</dbReference>
<dbReference type="InterPro" id="IPR002909">
    <property type="entry name" value="IPT_dom"/>
</dbReference>
<dbReference type="PANTHER" id="PTHR13833:SF71">
    <property type="entry name" value="NHL DOMAIN-CONTAINING PROTEIN"/>
    <property type="match status" value="1"/>
</dbReference>
<dbReference type="SUPFAM" id="SSF81296">
    <property type="entry name" value="E set domains"/>
    <property type="match status" value="1"/>
</dbReference>
<dbReference type="EMBL" id="JAPDPI010000003">
    <property type="protein sequence ID" value="MCW3804463.1"/>
    <property type="molecule type" value="Genomic_DNA"/>
</dbReference>
<feature type="domain" description="IPT/TIG" evidence="1">
    <location>
        <begin position="46"/>
        <end position="114"/>
    </location>
</feature>
<organism evidence="2 3">
    <name type="scientific">Plebeiibacterium marinum</name>
    <dbReference type="NCBI Taxonomy" id="2992111"/>
    <lineage>
        <taxon>Bacteria</taxon>
        <taxon>Pseudomonadati</taxon>
        <taxon>Bacteroidota</taxon>
        <taxon>Bacteroidia</taxon>
        <taxon>Marinilabiliales</taxon>
        <taxon>Marinilabiliaceae</taxon>
        <taxon>Plebeiibacterium</taxon>
    </lineage>
</organism>
<dbReference type="Gene3D" id="2.60.40.10">
    <property type="entry name" value="Immunoglobulins"/>
    <property type="match status" value="1"/>
</dbReference>
<proteinExistence type="predicted"/>
<dbReference type="InterPro" id="IPR011042">
    <property type="entry name" value="6-blade_b-propeller_TolB-like"/>
</dbReference>
<dbReference type="Pfam" id="PF01833">
    <property type="entry name" value="TIG"/>
    <property type="match status" value="1"/>
</dbReference>
<name>A0AAE3MB40_9BACT</name>
<comment type="caution">
    <text evidence="2">The sequence shown here is derived from an EMBL/GenBank/DDBJ whole genome shotgun (WGS) entry which is preliminary data.</text>
</comment>
<dbReference type="SUPFAM" id="SSF50969">
    <property type="entry name" value="YVTN repeat-like/Quinoprotein amine dehydrogenase"/>
    <property type="match status" value="1"/>
</dbReference>
<gene>
    <name evidence="2" type="ORF">OM074_02435</name>
</gene>
<reference evidence="2" key="1">
    <citation type="submission" date="2022-10" db="EMBL/GenBank/DDBJ databases">
        <authorList>
            <person name="Yu W.X."/>
        </authorList>
    </citation>
    <scope>NUCLEOTIDE SEQUENCE</scope>
    <source>
        <strain evidence="2">D04</strain>
    </source>
</reference>
<dbReference type="Gene3D" id="2.120.10.30">
    <property type="entry name" value="TolB, C-terminal domain"/>
    <property type="match status" value="1"/>
</dbReference>
<dbReference type="AlphaFoldDB" id="A0AAE3MB40"/>